<sequence length="380" mass="41235">MANAKGKGKGKKGKGKGRAKSTPGERKSQASGEESLLEKGTVDALLEQARKAGDPFLAVTLYQKVLEARPDDTSIMGEAADLMLHAGEPAAAKEVLARSILLGPEEGPDKYLYMAQLHEGREALGHYEKGLELLRKQLADGGGAGGTKEAEAALRQRACMAYCSVAELFMTDLCFEEDAETRCQDALDGSIRYDYGGPEPLNAVANLRLSQSRPEEAAQSAEEAFRRLALCEPPPDHEFRVSLAKVLMECSSVNKSCSDKALQVLSGLMQEDDENVELWYLMAVAFNSLQPPDCESARAHLNTAAEMLSKIRTAQEDMGEEFAFEDQVQLVQEQLEATALLESKDDCEKDEDTDMGEDSKPSTSKAADVVKEGPTEMDCA</sequence>
<keyword evidence="3" id="KW-1185">Reference proteome</keyword>
<dbReference type="STRING" id="2880.D8LE28"/>
<feature type="region of interest" description="Disordered" evidence="1">
    <location>
        <begin position="1"/>
        <end position="37"/>
    </location>
</feature>
<protein>
    <recommendedName>
        <fullName evidence="4">Assembly chaperone of rpl4</fullName>
    </recommendedName>
</protein>
<evidence type="ECO:0008006" key="4">
    <source>
        <dbReference type="Google" id="ProtNLM"/>
    </source>
</evidence>
<dbReference type="EMBL" id="FN647931">
    <property type="protein sequence ID" value="CBN78545.1"/>
    <property type="molecule type" value="Genomic_DNA"/>
</dbReference>
<accession>D8LE28</accession>
<feature type="region of interest" description="Disordered" evidence="1">
    <location>
        <begin position="341"/>
        <end position="380"/>
    </location>
</feature>
<dbReference type="CDD" id="cd24142">
    <property type="entry name" value="ACL4-like"/>
    <property type="match status" value="1"/>
</dbReference>
<dbReference type="OrthoDB" id="1914839at2759"/>
<dbReference type="Gene3D" id="1.25.40.10">
    <property type="entry name" value="Tetratricopeptide repeat domain"/>
    <property type="match status" value="2"/>
</dbReference>
<dbReference type="InParanoid" id="D8LE28"/>
<dbReference type="EMBL" id="FN649728">
    <property type="protein sequence ID" value="CBN78545.1"/>
    <property type="molecule type" value="Genomic_DNA"/>
</dbReference>
<dbReference type="SUPFAM" id="SSF48452">
    <property type="entry name" value="TPR-like"/>
    <property type="match status" value="1"/>
</dbReference>
<proteinExistence type="predicted"/>
<reference evidence="2 3" key="1">
    <citation type="journal article" date="2010" name="Nature">
        <title>The Ectocarpus genome and the independent evolution of multicellularity in brown algae.</title>
        <authorList>
            <person name="Cock J.M."/>
            <person name="Sterck L."/>
            <person name="Rouze P."/>
            <person name="Scornet D."/>
            <person name="Allen A.E."/>
            <person name="Amoutzias G."/>
            <person name="Anthouard V."/>
            <person name="Artiguenave F."/>
            <person name="Aury J.M."/>
            <person name="Badger J.H."/>
            <person name="Beszteri B."/>
            <person name="Billiau K."/>
            <person name="Bonnet E."/>
            <person name="Bothwell J.H."/>
            <person name="Bowler C."/>
            <person name="Boyen C."/>
            <person name="Brownlee C."/>
            <person name="Carrano C.J."/>
            <person name="Charrier B."/>
            <person name="Cho G.Y."/>
            <person name="Coelho S.M."/>
            <person name="Collen J."/>
            <person name="Corre E."/>
            <person name="Da Silva C."/>
            <person name="Delage L."/>
            <person name="Delaroque N."/>
            <person name="Dittami S.M."/>
            <person name="Doulbeau S."/>
            <person name="Elias M."/>
            <person name="Farnham G."/>
            <person name="Gachon C.M."/>
            <person name="Gschloessl B."/>
            <person name="Heesch S."/>
            <person name="Jabbari K."/>
            <person name="Jubin C."/>
            <person name="Kawai H."/>
            <person name="Kimura K."/>
            <person name="Kloareg B."/>
            <person name="Kupper F.C."/>
            <person name="Lang D."/>
            <person name="Le Bail A."/>
            <person name="Leblanc C."/>
            <person name="Lerouge P."/>
            <person name="Lohr M."/>
            <person name="Lopez P.J."/>
            <person name="Martens C."/>
            <person name="Maumus F."/>
            <person name="Michel G."/>
            <person name="Miranda-Saavedra D."/>
            <person name="Morales J."/>
            <person name="Moreau H."/>
            <person name="Motomura T."/>
            <person name="Nagasato C."/>
            <person name="Napoli C.A."/>
            <person name="Nelson D.R."/>
            <person name="Nyvall-Collen P."/>
            <person name="Peters A.F."/>
            <person name="Pommier C."/>
            <person name="Potin P."/>
            <person name="Poulain J."/>
            <person name="Quesneville H."/>
            <person name="Read B."/>
            <person name="Rensing S.A."/>
            <person name="Ritter A."/>
            <person name="Rousvoal S."/>
            <person name="Samanta M."/>
            <person name="Samson G."/>
            <person name="Schroeder D.C."/>
            <person name="Segurens B."/>
            <person name="Strittmatter M."/>
            <person name="Tonon T."/>
            <person name="Tregear J.W."/>
            <person name="Valentin K."/>
            <person name="von Dassow P."/>
            <person name="Yamagishi T."/>
            <person name="Van de Peer Y."/>
            <person name="Wincker P."/>
        </authorList>
    </citation>
    <scope>NUCLEOTIDE SEQUENCE [LARGE SCALE GENOMIC DNA]</scope>
    <source>
        <strain evidence="3">Ec32 / CCAP1310/4</strain>
    </source>
</reference>
<gene>
    <name evidence="2" type="ORF">Esi_0129_0047</name>
</gene>
<evidence type="ECO:0000256" key="1">
    <source>
        <dbReference type="SAM" id="MobiDB-lite"/>
    </source>
</evidence>
<evidence type="ECO:0000313" key="3">
    <source>
        <dbReference type="Proteomes" id="UP000002630"/>
    </source>
</evidence>
<dbReference type="InterPro" id="IPR011990">
    <property type="entry name" value="TPR-like_helical_dom_sf"/>
</dbReference>
<dbReference type="eggNOG" id="ENOG502QSAH">
    <property type="taxonomic scope" value="Eukaryota"/>
</dbReference>
<evidence type="ECO:0000313" key="2">
    <source>
        <dbReference type="EMBL" id="CBN78545.1"/>
    </source>
</evidence>
<dbReference type="Proteomes" id="UP000002630">
    <property type="component" value="Linkage Group LG03"/>
</dbReference>
<organism evidence="2 3">
    <name type="scientific">Ectocarpus siliculosus</name>
    <name type="common">Brown alga</name>
    <name type="synonym">Conferva siliculosa</name>
    <dbReference type="NCBI Taxonomy" id="2880"/>
    <lineage>
        <taxon>Eukaryota</taxon>
        <taxon>Sar</taxon>
        <taxon>Stramenopiles</taxon>
        <taxon>Ochrophyta</taxon>
        <taxon>PX clade</taxon>
        <taxon>Phaeophyceae</taxon>
        <taxon>Ectocarpales</taxon>
        <taxon>Ectocarpaceae</taxon>
        <taxon>Ectocarpus</taxon>
    </lineage>
</organism>
<feature type="compositionally biased region" description="Basic residues" evidence="1">
    <location>
        <begin position="1"/>
        <end position="19"/>
    </location>
</feature>
<dbReference type="OMA" id="PYVWFLL"/>
<dbReference type="AlphaFoldDB" id="D8LE28"/>
<name>D8LE28_ECTSI</name>
<dbReference type="Pfam" id="PF14559">
    <property type="entry name" value="TPR_19"/>
    <property type="match status" value="1"/>
</dbReference>